<dbReference type="Proteomes" id="UP000000305">
    <property type="component" value="Unassembled WGS sequence"/>
</dbReference>
<protein>
    <submittedName>
        <fullName evidence="1">Uncharacterized protein</fullName>
    </submittedName>
</protein>
<evidence type="ECO:0000313" key="2">
    <source>
        <dbReference type="Proteomes" id="UP000000305"/>
    </source>
</evidence>
<dbReference type="KEGG" id="dpx:DAPPUDRAFT_275081"/>
<dbReference type="HOGENOM" id="CLU_1604407_0_0_1"/>
<dbReference type="AlphaFoldDB" id="E9I541"/>
<organism evidence="1 2">
    <name type="scientific">Daphnia pulex</name>
    <name type="common">Water flea</name>
    <dbReference type="NCBI Taxonomy" id="6669"/>
    <lineage>
        <taxon>Eukaryota</taxon>
        <taxon>Metazoa</taxon>
        <taxon>Ecdysozoa</taxon>
        <taxon>Arthropoda</taxon>
        <taxon>Crustacea</taxon>
        <taxon>Branchiopoda</taxon>
        <taxon>Diplostraca</taxon>
        <taxon>Cladocera</taxon>
        <taxon>Anomopoda</taxon>
        <taxon>Daphniidae</taxon>
        <taxon>Daphnia</taxon>
    </lineage>
</organism>
<dbReference type="eggNOG" id="ENOG502SADP">
    <property type="taxonomic scope" value="Eukaryota"/>
</dbReference>
<evidence type="ECO:0000313" key="1">
    <source>
        <dbReference type="EMBL" id="EFX60889.1"/>
    </source>
</evidence>
<dbReference type="EMBL" id="GL735392">
    <property type="protein sequence ID" value="EFX60889.1"/>
    <property type="molecule type" value="Genomic_DNA"/>
</dbReference>
<reference evidence="1 2" key="1">
    <citation type="journal article" date="2011" name="Science">
        <title>The ecoresponsive genome of Daphnia pulex.</title>
        <authorList>
            <person name="Colbourne J.K."/>
            <person name="Pfrender M.E."/>
            <person name="Gilbert D."/>
            <person name="Thomas W.K."/>
            <person name="Tucker A."/>
            <person name="Oakley T.H."/>
            <person name="Tokishita S."/>
            <person name="Aerts A."/>
            <person name="Arnold G.J."/>
            <person name="Basu M.K."/>
            <person name="Bauer D.J."/>
            <person name="Caceres C.E."/>
            <person name="Carmel L."/>
            <person name="Casola C."/>
            <person name="Choi J.H."/>
            <person name="Detter J.C."/>
            <person name="Dong Q."/>
            <person name="Dusheyko S."/>
            <person name="Eads B.D."/>
            <person name="Frohlich T."/>
            <person name="Geiler-Samerotte K.A."/>
            <person name="Gerlach D."/>
            <person name="Hatcher P."/>
            <person name="Jogdeo S."/>
            <person name="Krijgsveld J."/>
            <person name="Kriventseva E.V."/>
            <person name="Kultz D."/>
            <person name="Laforsch C."/>
            <person name="Lindquist E."/>
            <person name="Lopez J."/>
            <person name="Manak J.R."/>
            <person name="Muller J."/>
            <person name="Pangilinan J."/>
            <person name="Patwardhan R.P."/>
            <person name="Pitluck S."/>
            <person name="Pritham E.J."/>
            <person name="Rechtsteiner A."/>
            <person name="Rho M."/>
            <person name="Rogozin I.B."/>
            <person name="Sakarya O."/>
            <person name="Salamov A."/>
            <person name="Schaack S."/>
            <person name="Shapiro H."/>
            <person name="Shiga Y."/>
            <person name="Skalitzky C."/>
            <person name="Smith Z."/>
            <person name="Souvorov A."/>
            <person name="Sung W."/>
            <person name="Tang Z."/>
            <person name="Tsuchiya D."/>
            <person name="Tu H."/>
            <person name="Vos H."/>
            <person name="Wang M."/>
            <person name="Wolf Y.I."/>
            <person name="Yamagata H."/>
            <person name="Yamada T."/>
            <person name="Ye Y."/>
            <person name="Shaw J.R."/>
            <person name="Andrews J."/>
            <person name="Crease T.J."/>
            <person name="Tang H."/>
            <person name="Lucas S.M."/>
            <person name="Robertson H.M."/>
            <person name="Bork P."/>
            <person name="Koonin E.V."/>
            <person name="Zdobnov E.M."/>
            <person name="Grigoriev I.V."/>
            <person name="Lynch M."/>
            <person name="Boore J.L."/>
        </authorList>
    </citation>
    <scope>NUCLEOTIDE SEQUENCE [LARGE SCALE GENOMIC DNA]</scope>
</reference>
<name>E9I541_DAPPU</name>
<sequence length="166" mass="17650">MAHWALRFKSIAAASIKEKGRASHPLKSFAPIPNSDDRFARQNRCGPPPGFPLASSWPGIGHHLSGPNVCALGSSGRLDQTLLRGKDLASIRTPWGCARSVRDGITPRGCTLIGAASLSLRLASLGLRLYKISFIVPSVLAAQAGYRILHSTNVNTVSAAKGRMNL</sequence>
<dbReference type="OrthoDB" id="8300683at2759"/>
<accession>E9I541</accession>
<keyword evidence="2" id="KW-1185">Reference proteome</keyword>
<proteinExistence type="predicted"/>
<dbReference type="PhylomeDB" id="E9I541"/>
<gene>
    <name evidence="1" type="ORF">DAPPUDRAFT_275081</name>
</gene>
<dbReference type="InParanoid" id="E9I541"/>